<evidence type="ECO:0000256" key="3">
    <source>
        <dbReference type="ARBA" id="ARBA00013784"/>
    </source>
</evidence>
<comment type="function">
    <text evidence="7">Plays a role in autophagy. Functions at the preautophagosomal structure (PAS) in order to form normal autophagosomes under starvation conditions. Also plays a role in mitophagy and regulation of filamentous growth.</text>
</comment>
<feature type="compositionally biased region" description="Low complexity" evidence="8">
    <location>
        <begin position="88"/>
        <end position="105"/>
    </location>
</feature>
<feature type="region of interest" description="Disordered" evidence="8">
    <location>
        <begin position="187"/>
        <end position="442"/>
    </location>
</feature>
<evidence type="ECO:0000256" key="8">
    <source>
        <dbReference type="SAM" id="MobiDB-lite"/>
    </source>
</evidence>
<evidence type="ECO:0000313" key="11">
    <source>
        <dbReference type="Proteomes" id="UP000803844"/>
    </source>
</evidence>
<keyword evidence="6" id="KW-0072">Autophagy</keyword>
<evidence type="ECO:0000256" key="6">
    <source>
        <dbReference type="ARBA" id="ARBA00023006"/>
    </source>
</evidence>
<feature type="compositionally biased region" description="Polar residues" evidence="8">
    <location>
        <begin position="404"/>
        <end position="424"/>
    </location>
</feature>
<keyword evidence="4" id="KW-0813">Transport</keyword>
<dbReference type="GO" id="GO:0000045">
    <property type="term" value="P:autophagosome assembly"/>
    <property type="evidence" value="ECO:0007669"/>
    <property type="project" value="InterPro"/>
</dbReference>
<name>A0A9P4Y931_CRYP1</name>
<dbReference type="GO" id="GO:0015031">
    <property type="term" value="P:protein transport"/>
    <property type="evidence" value="ECO:0007669"/>
    <property type="project" value="UniProtKB-KW"/>
</dbReference>
<sequence length="455" mass="48068">MDNEPSYVVYIRLPFPRGDFVDPPPVHWDSSKDEALWKIISGVAKTEIDCTPIQFEVSVDFLFQQVTYLQERHTSQLRAQLRKATVAARSSAAPSPAPGSEPSTAMARTPSGRGVPVHARAPSQLSIRRDTPVPRADASLPSTPKAGPASSIRLQTVRASSLGTAAQLGGGQGGAAGSLRLRAGTQLSSPRIQSGRQWHPSMPGIDPSTPVSDVPTPVPAAGTSSPGPADSSSEGASSDESSGPEQSRIIRRPPRFQQQQQNANRDAIKSSFLQEVDEEEAEPAFLPFKARSSGAAHEGSGDGSGQYTDPGATLRGDPRDFAANAARRLQNVTSPDSSQGKGKGKEREKERRLHKSGTSDSSSGSAAFVSKRSPGDRRQPSGPLSPRRTVELKGKGFSREGSEGTPSMGSSFSDLDDASVTQSALEEALASNMQGGNTIGSTISNVFSRSRYLPK</sequence>
<dbReference type="InterPro" id="IPR040666">
    <property type="entry name" value="Atg29_N"/>
</dbReference>
<evidence type="ECO:0000313" key="10">
    <source>
        <dbReference type="EMBL" id="KAF3768758.1"/>
    </source>
</evidence>
<evidence type="ECO:0000256" key="4">
    <source>
        <dbReference type="ARBA" id="ARBA00022448"/>
    </source>
</evidence>
<feature type="compositionally biased region" description="Basic and acidic residues" evidence="8">
    <location>
        <begin position="388"/>
        <end position="402"/>
    </location>
</feature>
<protein>
    <recommendedName>
        <fullName evidence="3">Autophagy-related protein 29</fullName>
    </recommendedName>
</protein>
<dbReference type="InterPro" id="IPR039362">
    <property type="entry name" value="ATG29_sf"/>
</dbReference>
<dbReference type="FunFam" id="1.10.10.2570:FF:000001">
    <property type="entry name" value="Autophagy-related protein 29"/>
    <property type="match status" value="1"/>
</dbReference>
<dbReference type="Proteomes" id="UP000803844">
    <property type="component" value="Unassembled WGS sequence"/>
</dbReference>
<feature type="compositionally biased region" description="Low complexity" evidence="8">
    <location>
        <begin position="206"/>
        <end position="247"/>
    </location>
</feature>
<dbReference type="GO" id="GO:0000407">
    <property type="term" value="C:phagophore assembly site"/>
    <property type="evidence" value="ECO:0007669"/>
    <property type="project" value="UniProtKB-SubCell"/>
</dbReference>
<dbReference type="Pfam" id="PF18388">
    <property type="entry name" value="ATG29_N"/>
    <property type="match status" value="1"/>
</dbReference>
<dbReference type="PANTHER" id="PTHR40012">
    <property type="entry name" value="AUTOPHAGY-RELATED PROTEIN 29"/>
    <property type="match status" value="1"/>
</dbReference>
<feature type="domain" description="Atg29 N-terminal" evidence="9">
    <location>
        <begin position="7"/>
        <end position="53"/>
    </location>
</feature>
<dbReference type="GeneID" id="63838350"/>
<comment type="similarity">
    <text evidence="2">Belongs to the ATG29 family.</text>
</comment>
<organism evidence="10 11">
    <name type="scientific">Cryphonectria parasitica (strain ATCC 38755 / EP155)</name>
    <dbReference type="NCBI Taxonomy" id="660469"/>
    <lineage>
        <taxon>Eukaryota</taxon>
        <taxon>Fungi</taxon>
        <taxon>Dikarya</taxon>
        <taxon>Ascomycota</taxon>
        <taxon>Pezizomycotina</taxon>
        <taxon>Sordariomycetes</taxon>
        <taxon>Sordariomycetidae</taxon>
        <taxon>Diaporthales</taxon>
        <taxon>Cryphonectriaceae</taxon>
        <taxon>Cryphonectria-Endothia species complex</taxon>
        <taxon>Cryphonectria</taxon>
    </lineage>
</organism>
<proteinExistence type="inferred from homology"/>
<dbReference type="InterPro" id="IPR039113">
    <property type="entry name" value="ATG29"/>
</dbReference>
<reference evidence="10" key="1">
    <citation type="journal article" date="2020" name="Phytopathology">
        <title>Genome sequence of the chestnut blight fungus Cryphonectria parasitica EP155: A fundamental resource for an archetypical invasive plant pathogen.</title>
        <authorList>
            <person name="Crouch J.A."/>
            <person name="Dawe A."/>
            <person name="Aerts A."/>
            <person name="Barry K."/>
            <person name="Churchill A.C.L."/>
            <person name="Grimwood J."/>
            <person name="Hillman B."/>
            <person name="Milgroom M.G."/>
            <person name="Pangilinan J."/>
            <person name="Smith M."/>
            <person name="Salamov A."/>
            <person name="Schmutz J."/>
            <person name="Yadav J."/>
            <person name="Grigoriev I.V."/>
            <person name="Nuss D."/>
        </authorList>
    </citation>
    <scope>NUCLEOTIDE SEQUENCE</scope>
    <source>
        <strain evidence="10">EP155</strain>
    </source>
</reference>
<dbReference type="EMBL" id="MU032345">
    <property type="protein sequence ID" value="KAF3768758.1"/>
    <property type="molecule type" value="Genomic_DNA"/>
</dbReference>
<evidence type="ECO:0000256" key="7">
    <source>
        <dbReference type="ARBA" id="ARBA00060351"/>
    </source>
</evidence>
<comment type="subcellular location">
    <subcellularLocation>
        <location evidence="1">Preautophagosomal structure</location>
    </subcellularLocation>
</comment>
<dbReference type="PANTHER" id="PTHR40012:SF1">
    <property type="entry name" value="AUTOPHAGY-RELATED PROTEIN 29"/>
    <property type="match status" value="1"/>
</dbReference>
<feature type="compositionally biased region" description="Polar residues" evidence="8">
    <location>
        <begin position="330"/>
        <end position="339"/>
    </location>
</feature>
<accession>A0A9P4Y931</accession>
<feature type="compositionally biased region" description="Low complexity" evidence="8">
    <location>
        <begin position="356"/>
        <end position="372"/>
    </location>
</feature>
<feature type="compositionally biased region" description="Polar residues" evidence="8">
    <location>
        <begin position="187"/>
        <end position="196"/>
    </location>
</feature>
<keyword evidence="11" id="KW-1185">Reference proteome</keyword>
<comment type="caution">
    <text evidence="10">The sequence shown here is derived from an EMBL/GenBank/DDBJ whole genome shotgun (WGS) entry which is preliminary data.</text>
</comment>
<dbReference type="OrthoDB" id="21072at2759"/>
<dbReference type="AlphaFoldDB" id="A0A9P4Y931"/>
<evidence type="ECO:0000256" key="5">
    <source>
        <dbReference type="ARBA" id="ARBA00022927"/>
    </source>
</evidence>
<dbReference type="RefSeq" id="XP_040779719.1">
    <property type="nucleotide sequence ID" value="XM_040921221.1"/>
</dbReference>
<gene>
    <name evidence="10" type="ORF">M406DRAFT_337121</name>
</gene>
<evidence type="ECO:0000256" key="1">
    <source>
        <dbReference type="ARBA" id="ARBA00004329"/>
    </source>
</evidence>
<evidence type="ECO:0000259" key="9">
    <source>
        <dbReference type="Pfam" id="PF18388"/>
    </source>
</evidence>
<dbReference type="Gene3D" id="1.10.10.2570">
    <property type="match status" value="1"/>
</dbReference>
<keyword evidence="5" id="KW-0653">Protein transport</keyword>
<feature type="compositionally biased region" description="Polar residues" evidence="8">
    <location>
        <begin position="431"/>
        <end position="442"/>
    </location>
</feature>
<feature type="region of interest" description="Disordered" evidence="8">
    <location>
        <begin position="88"/>
        <end position="152"/>
    </location>
</feature>
<evidence type="ECO:0000256" key="2">
    <source>
        <dbReference type="ARBA" id="ARBA00010082"/>
    </source>
</evidence>